<evidence type="ECO:0000313" key="2">
    <source>
        <dbReference type="EMBL" id="KKL91482.1"/>
    </source>
</evidence>
<protein>
    <submittedName>
        <fullName evidence="2">Uncharacterized protein</fullName>
    </submittedName>
</protein>
<gene>
    <name evidence="2" type="ORF">LCGC14_1894250</name>
</gene>
<dbReference type="AlphaFoldDB" id="A0A0F9IWL6"/>
<feature type="coiled-coil region" evidence="1">
    <location>
        <begin position="47"/>
        <end position="77"/>
    </location>
</feature>
<comment type="caution">
    <text evidence="2">The sequence shown here is derived from an EMBL/GenBank/DDBJ whole genome shotgun (WGS) entry which is preliminary data.</text>
</comment>
<accession>A0A0F9IWL6</accession>
<organism evidence="2">
    <name type="scientific">marine sediment metagenome</name>
    <dbReference type="NCBI Taxonomy" id="412755"/>
    <lineage>
        <taxon>unclassified sequences</taxon>
        <taxon>metagenomes</taxon>
        <taxon>ecological metagenomes</taxon>
    </lineage>
</organism>
<keyword evidence="1" id="KW-0175">Coiled coil</keyword>
<sequence>MTTANSKEQASTFFKRIRNAMAIYIEDLMKESDDENTRLRFHINEQNALLGKRMKALNDEANALQESRKQASNLMLENSVLRVQSKAFADDKQALGDNLTKRQQEIYELREIIVDLREKVRIYKNANCKGCFSKEMITNFKEEIKRLEKELSEVREIAFGYRET</sequence>
<reference evidence="2" key="1">
    <citation type="journal article" date="2015" name="Nature">
        <title>Complex archaea that bridge the gap between prokaryotes and eukaryotes.</title>
        <authorList>
            <person name="Spang A."/>
            <person name="Saw J.H."/>
            <person name="Jorgensen S.L."/>
            <person name="Zaremba-Niedzwiedzka K."/>
            <person name="Martijn J."/>
            <person name="Lind A.E."/>
            <person name="van Eijk R."/>
            <person name="Schleper C."/>
            <person name="Guy L."/>
            <person name="Ettema T.J."/>
        </authorList>
    </citation>
    <scope>NUCLEOTIDE SEQUENCE</scope>
</reference>
<name>A0A0F9IWL6_9ZZZZ</name>
<evidence type="ECO:0000256" key="1">
    <source>
        <dbReference type="SAM" id="Coils"/>
    </source>
</evidence>
<proteinExistence type="predicted"/>
<dbReference type="EMBL" id="LAZR01019719">
    <property type="protein sequence ID" value="KKL91482.1"/>
    <property type="molecule type" value="Genomic_DNA"/>
</dbReference>